<dbReference type="GO" id="GO:0006820">
    <property type="term" value="P:monoatomic anion transport"/>
    <property type="evidence" value="ECO:0007669"/>
    <property type="project" value="TreeGrafter"/>
</dbReference>
<evidence type="ECO:0000256" key="3">
    <source>
        <dbReference type="ARBA" id="ARBA00022989"/>
    </source>
</evidence>
<feature type="transmembrane region" description="Helical" evidence="5">
    <location>
        <begin position="474"/>
        <end position="494"/>
    </location>
</feature>
<name>A0A8R1TUQ1_ONCVO</name>
<dbReference type="FunFam" id="1.20.1250.20:FF:000532">
    <property type="entry name" value="SLC (SoLute Carrier) homolog"/>
    <property type="match status" value="1"/>
</dbReference>
<dbReference type="EnsemblMetazoa" id="OVOC5166.1">
    <property type="protein sequence ID" value="OVOC5166.1"/>
    <property type="gene ID" value="WBGene00241975"/>
</dbReference>
<feature type="transmembrane region" description="Helical" evidence="5">
    <location>
        <begin position="159"/>
        <end position="186"/>
    </location>
</feature>
<dbReference type="AlphaFoldDB" id="A0A8R1TUQ1"/>
<evidence type="ECO:0000313" key="6">
    <source>
        <dbReference type="EnsemblMetazoa" id="OVOC5166.1"/>
    </source>
</evidence>
<proteinExistence type="predicted"/>
<accession>A0A8R1TUQ1</accession>
<feature type="transmembrane region" description="Helical" evidence="5">
    <location>
        <begin position="540"/>
        <end position="562"/>
    </location>
</feature>
<dbReference type="Gene3D" id="1.20.1250.20">
    <property type="entry name" value="MFS general substrate transporter like domains"/>
    <property type="match status" value="2"/>
</dbReference>
<feature type="transmembrane region" description="Helical" evidence="5">
    <location>
        <begin position="206"/>
        <end position="228"/>
    </location>
</feature>
<evidence type="ECO:0000256" key="1">
    <source>
        <dbReference type="ARBA" id="ARBA00004141"/>
    </source>
</evidence>
<dbReference type="PANTHER" id="PTHR11662:SF455">
    <property type="entry name" value="GH23975P"/>
    <property type="match status" value="1"/>
</dbReference>
<comment type="subcellular location">
    <subcellularLocation>
        <location evidence="1">Membrane</location>
        <topology evidence="1">Multi-pass membrane protein</topology>
    </subcellularLocation>
</comment>
<evidence type="ECO:0008006" key="8">
    <source>
        <dbReference type="Google" id="ProtNLM"/>
    </source>
</evidence>
<evidence type="ECO:0000256" key="4">
    <source>
        <dbReference type="ARBA" id="ARBA00023136"/>
    </source>
</evidence>
<evidence type="ECO:0000313" key="7">
    <source>
        <dbReference type="Proteomes" id="UP000024404"/>
    </source>
</evidence>
<dbReference type="InterPro" id="IPR050382">
    <property type="entry name" value="MFS_Na/Anion_cotransporter"/>
</dbReference>
<dbReference type="PANTHER" id="PTHR11662">
    <property type="entry name" value="SOLUTE CARRIER FAMILY 17"/>
    <property type="match status" value="1"/>
</dbReference>
<keyword evidence="4 5" id="KW-0472">Membrane</keyword>
<keyword evidence="7" id="KW-1185">Reference proteome</keyword>
<dbReference type="GO" id="GO:0022857">
    <property type="term" value="F:transmembrane transporter activity"/>
    <property type="evidence" value="ECO:0007669"/>
    <property type="project" value="InterPro"/>
</dbReference>
<dbReference type="InterPro" id="IPR036259">
    <property type="entry name" value="MFS_trans_sf"/>
</dbReference>
<sequence>MEAIESCPDACVCIPDIHVVEDDFAMVRHLLVTPSITNAELKSQLDRMLVSSRRPVFTLDTSGLINDGHVCYMWMDDVSLCDSDNSFAMEVPLAREIFLARRHRTNQLGAACPCHSMVQQVSLISTRPQGIIRVNCEDEDKISGSKNMTDEIALGSRRYIVVILAFLGFANIYAMRANLSVAIVQMTSDTVVTTVDERQSTINHRHIGLVLWFTIKFLTGRTLTILYVTKDIRTAVFTLLSPPLAKIEKVSIITAIFWEGFFEGVSHPAMHAILVKWAPTTEKTRLSAISYAGSYFDTVVAMPVSTIVGLHFGWPFIFYFFGIAALLWCFLWVKLFHDFPENDPNISTDELTLLKCETKQATKFVVPWGHILSNKAVWAIVIAHVCQNWRFYTVLTSLPRILENSLNYDHEKAGSLSSLPYFVMGVVLLTAGGFADYLRENHMWSTIKARKVFCCLGLLGEEFLLLGTTEMSRLLVLVSLIISVGLGGLAWSAFSVNSLDIAPQYAGHLMGLSNTLATLPGMISPLFVGAVVKNQLRSEWHLVFFFTSGIYIFGALMFWLWAKGELEEWSSHQIGLSGTDD</sequence>
<dbReference type="OMA" id="CGFAVNH"/>
<protein>
    <recommendedName>
        <fullName evidence="8">Major facilitator superfamily (MFS) profile domain-containing protein</fullName>
    </recommendedName>
</protein>
<keyword evidence="3 5" id="KW-1133">Transmembrane helix</keyword>
<dbReference type="SUPFAM" id="SSF103473">
    <property type="entry name" value="MFS general substrate transporter"/>
    <property type="match status" value="1"/>
</dbReference>
<reference evidence="6" key="2">
    <citation type="submission" date="2022-06" db="UniProtKB">
        <authorList>
            <consortium name="EnsemblMetazoa"/>
        </authorList>
    </citation>
    <scope>IDENTIFICATION</scope>
</reference>
<dbReference type="Pfam" id="PF07690">
    <property type="entry name" value="MFS_1"/>
    <property type="match status" value="1"/>
</dbReference>
<dbReference type="Proteomes" id="UP000024404">
    <property type="component" value="Unassembled WGS sequence"/>
</dbReference>
<dbReference type="GO" id="GO:0016020">
    <property type="term" value="C:membrane"/>
    <property type="evidence" value="ECO:0007669"/>
    <property type="project" value="UniProtKB-SubCell"/>
</dbReference>
<feature type="transmembrane region" description="Helical" evidence="5">
    <location>
        <begin position="506"/>
        <end position="528"/>
    </location>
</feature>
<dbReference type="EMBL" id="CMVM020000149">
    <property type="status" value="NOT_ANNOTATED_CDS"/>
    <property type="molecule type" value="Genomic_DNA"/>
</dbReference>
<evidence type="ECO:0000256" key="2">
    <source>
        <dbReference type="ARBA" id="ARBA00022692"/>
    </source>
</evidence>
<feature type="transmembrane region" description="Helical" evidence="5">
    <location>
        <begin position="419"/>
        <end position="438"/>
    </location>
</feature>
<reference evidence="7" key="1">
    <citation type="submission" date="2013-10" db="EMBL/GenBank/DDBJ databases">
        <title>Genome sequencing of Onchocerca volvulus.</title>
        <authorList>
            <person name="Cotton J."/>
            <person name="Tsai J."/>
            <person name="Stanley E."/>
            <person name="Tracey A."/>
            <person name="Holroyd N."/>
            <person name="Lustigman S."/>
            <person name="Berriman M."/>
        </authorList>
    </citation>
    <scope>NUCLEOTIDE SEQUENCE</scope>
</reference>
<feature type="transmembrane region" description="Helical" evidence="5">
    <location>
        <begin position="312"/>
        <end position="333"/>
    </location>
</feature>
<dbReference type="InterPro" id="IPR011701">
    <property type="entry name" value="MFS"/>
</dbReference>
<organism evidence="6 7">
    <name type="scientific">Onchocerca volvulus</name>
    <dbReference type="NCBI Taxonomy" id="6282"/>
    <lineage>
        <taxon>Eukaryota</taxon>
        <taxon>Metazoa</taxon>
        <taxon>Ecdysozoa</taxon>
        <taxon>Nematoda</taxon>
        <taxon>Chromadorea</taxon>
        <taxon>Rhabditida</taxon>
        <taxon>Spirurina</taxon>
        <taxon>Spiruromorpha</taxon>
        <taxon>Filarioidea</taxon>
        <taxon>Onchocercidae</taxon>
        <taxon>Onchocerca</taxon>
    </lineage>
</organism>
<keyword evidence="2 5" id="KW-0812">Transmembrane</keyword>
<evidence type="ECO:0000256" key="5">
    <source>
        <dbReference type="SAM" id="Phobius"/>
    </source>
</evidence>